<comment type="subcellular location">
    <subcellularLocation>
        <location evidence="2">Cytoplasm</location>
        <location evidence="2">Cytoskeleton</location>
    </subcellularLocation>
</comment>
<dbReference type="CDD" id="cd02187">
    <property type="entry name" value="beta_tubulin"/>
    <property type="match status" value="1"/>
</dbReference>
<dbReference type="InterPro" id="IPR023123">
    <property type="entry name" value="Tubulin_C"/>
</dbReference>
<dbReference type="PANTHER" id="PTHR11588">
    <property type="entry name" value="TUBULIN"/>
    <property type="match status" value="1"/>
</dbReference>
<dbReference type="GO" id="GO:0005874">
    <property type="term" value="C:microtubule"/>
    <property type="evidence" value="ECO:0007669"/>
    <property type="project" value="UniProtKB-KW"/>
</dbReference>
<evidence type="ECO:0000259" key="16">
    <source>
        <dbReference type="SMART" id="SM00865"/>
    </source>
</evidence>
<feature type="compositionally biased region" description="Acidic residues" evidence="14">
    <location>
        <begin position="449"/>
        <end position="458"/>
    </location>
</feature>
<keyword evidence="11" id="KW-0206">Cytoskeleton</keyword>
<dbReference type="InterPro" id="IPR037103">
    <property type="entry name" value="Tubulin/FtsZ-like_C"/>
</dbReference>
<dbReference type="SMART" id="SM00864">
    <property type="entry name" value="Tubulin"/>
    <property type="match status" value="1"/>
</dbReference>
<dbReference type="Pfam" id="PF03953">
    <property type="entry name" value="Tubulin_C"/>
    <property type="match status" value="1"/>
</dbReference>
<keyword evidence="10 13" id="KW-0342">GTP-binding</keyword>
<accession>A0A6B2L3E2</accession>
<dbReference type="Pfam" id="PF00091">
    <property type="entry name" value="Tubulin"/>
    <property type="match status" value="1"/>
</dbReference>
<keyword evidence="7" id="KW-0479">Metal-binding</keyword>
<dbReference type="AlphaFoldDB" id="A0A6B2L3E2"/>
<evidence type="ECO:0000256" key="3">
    <source>
        <dbReference type="ARBA" id="ARBA00009636"/>
    </source>
</evidence>
<dbReference type="PROSITE" id="PS00228">
    <property type="entry name" value="TUBULIN_B_AUTOREG"/>
    <property type="match status" value="1"/>
</dbReference>
<dbReference type="EMBL" id="GIBP01002584">
    <property type="protein sequence ID" value="NDV31553.1"/>
    <property type="molecule type" value="Transcribed_RNA"/>
</dbReference>
<feature type="domain" description="Tubulin/FtsZ GTPase" evidence="15">
    <location>
        <begin position="47"/>
        <end position="244"/>
    </location>
</feature>
<dbReference type="InterPro" id="IPR000217">
    <property type="entry name" value="Tubulin"/>
</dbReference>
<comment type="subunit">
    <text evidence="4 13">Dimer of alpha and beta chains. A typical microtubule is a hollow water-filled tube with an outer diameter of 25 nm and an inner diameter of 15 nM. Alpha-beta heterodimers associate head-to-tail to form protofilaments running lengthwise along the microtubule wall with the beta-tubulin subunit facing the microtubule plus end conferring a structural polarity. Microtubules usually have 13 protofilaments but different protofilament numbers can be found in some organisms and specialized cells.</text>
</comment>
<comment type="similarity">
    <text evidence="3 13">Belongs to the tubulin family.</text>
</comment>
<evidence type="ECO:0000256" key="1">
    <source>
        <dbReference type="ARBA" id="ARBA00001946"/>
    </source>
</evidence>
<dbReference type="SMART" id="SM00865">
    <property type="entry name" value="Tubulin_C"/>
    <property type="match status" value="1"/>
</dbReference>
<dbReference type="GO" id="GO:0005200">
    <property type="term" value="F:structural constituent of cytoskeleton"/>
    <property type="evidence" value="ECO:0007669"/>
    <property type="project" value="InterPro"/>
</dbReference>
<proteinExistence type="inferred from homology"/>
<dbReference type="Gene3D" id="1.10.287.600">
    <property type="entry name" value="Helix hairpin bin"/>
    <property type="match status" value="1"/>
</dbReference>
<evidence type="ECO:0000256" key="8">
    <source>
        <dbReference type="ARBA" id="ARBA00022741"/>
    </source>
</evidence>
<dbReference type="InterPro" id="IPR036525">
    <property type="entry name" value="Tubulin/FtsZ_GTPase_sf"/>
</dbReference>
<evidence type="ECO:0000256" key="9">
    <source>
        <dbReference type="ARBA" id="ARBA00022842"/>
    </source>
</evidence>
<comment type="cofactor">
    <cofactor evidence="1">
        <name>Mg(2+)</name>
        <dbReference type="ChEBI" id="CHEBI:18420"/>
    </cofactor>
</comment>
<dbReference type="InterPro" id="IPR008280">
    <property type="entry name" value="Tub_FtsZ_C"/>
</dbReference>
<dbReference type="GO" id="GO:0005525">
    <property type="term" value="F:GTP binding"/>
    <property type="evidence" value="ECO:0007669"/>
    <property type="project" value="UniProtKB-UniRule"/>
</dbReference>
<evidence type="ECO:0000256" key="13">
    <source>
        <dbReference type="RuleBase" id="RU000352"/>
    </source>
</evidence>
<evidence type="ECO:0000256" key="10">
    <source>
        <dbReference type="ARBA" id="ARBA00023134"/>
    </source>
</evidence>
<keyword evidence="8 13" id="KW-0547">Nucleotide-binding</keyword>
<dbReference type="FunFam" id="3.40.50.1440:FF:000006">
    <property type="entry name" value="Tubulin beta chain"/>
    <property type="match status" value="1"/>
</dbReference>
<keyword evidence="6 13" id="KW-0493">Microtubule</keyword>
<dbReference type="GO" id="GO:0007017">
    <property type="term" value="P:microtubule-based process"/>
    <property type="evidence" value="ECO:0007669"/>
    <property type="project" value="InterPro"/>
</dbReference>
<evidence type="ECO:0000256" key="4">
    <source>
        <dbReference type="ARBA" id="ARBA00011747"/>
    </source>
</evidence>
<keyword evidence="9" id="KW-0460">Magnesium</keyword>
<dbReference type="FunFam" id="3.30.1330.20:FF:000009">
    <property type="entry name" value="Tubulin beta chain"/>
    <property type="match status" value="1"/>
</dbReference>
<sequence>MREIIHVQVGQCGNQIGNAFWNTISKEHGIDATGKYYGTSSYQRDRLDVYYNEAGEGKYVPRSVLVDLEPGTMEAIKSGPCSNLFRPDNFVFGQSGAGNNWAKGHYTEGAELVDQILEVIRREAEASECLQGFQLSHSLGGGTGSGLGTLLLSKIREEYPERLLSTFSVMPSPQVTDTVVEPYNATLSIHQLIENADCVFCIDNEALFNICKKTLKIPHPDFDHLNHLISNVMSGITCSLRFPGQLNADLRKLAVNLVPFHRLHFFLVGSAPIYAKENQIYTANTVAELASQMFDSRNMMSAVDPKKGKYLTASAVFRGKVPTREVDQQMANMQTKYAPQFVEWIPNNINSSVCDIAPEGMAMSSTIIANSTSIKALFKRFSTQFHAMFKRKAFLHSYLSEGMEELEFTEAEANMSDLIGEYQQYEDAQVEEAMPTEEELKGQPGVMEVEGDELEAEP</sequence>
<dbReference type="PROSITE" id="PS00227">
    <property type="entry name" value="TUBULIN"/>
    <property type="match status" value="1"/>
</dbReference>
<dbReference type="GO" id="GO:0046872">
    <property type="term" value="F:metal ion binding"/>
    <property type="evidence" value="ECO:0007669"/>
    <property type="project" value="UniProtKB-KW"/>
</dbReference>
<reference evidence="17" key="1">
    <citation type="journal article" date="2020" name="J. Eukaryot. Microbiol.">
        <title>De novo Sequencing, Assembly and Annotation of the Transcriptome for the Free-Living Testate Amoeba Arcella intermedia.</title>
        <authorList>
            <person name="Ribeiro G.M."/>
            <person name="Porfirio-Sousa A.L."/>
            <person name="Maurer-Alcala X.X."/>
            <person name="Katz L.A."/>
            <person name="Lahr D.J.G."/>
        </authorList>
    </citation>
    <scope>NUCLEOTIDE SEQUENCE</scope>
</reference>
<evidence type="ECO:0000256" key="6">
    <source>
        <dbReference type="ARBA" id="ARBA00022701"/>
    </source>
</evidence>
<protein>
    <recommendedName>
        <fullName evidence="13">Tubulin beta chain</fullName>
    </recommendedName>
</protein>
<dbReference type="PRINTS" id="PR01163">
    <property type="entry name" value="BETATUBULIN"/>
</dbReference>
<dbReference type="InterPro" id="IPR003008">
    <property type="entry name" value="Tubulin_FtsZ_GTPase"/>
</dbReference>
<comment type="function">
    <text evidence="12 13">Tubulin is the major constituent of microtubules, a cylinder consisting of laterally associated linear protofilaments composed of alpha- and beta-tubulin heterodimers. Microtubules grow by the addition of GTP-tubulin dimers to the microtubule end, where a stabilizing cap forms. Below the cap, tubulin dimers are in GDP-bound state, owing to GTPase activity of alpha-tubulin.</text>
</comment>
<dbReference type="GO" id="GO:0003924">
    <property type="term" value="F:GTPase activity"/>
    <property type="evidence" value="ECO:0007669"/>
    <property type="project" value="InterPro"/>
</dbReference>
<dbReference type="Gene3D" id="3.30.1330.20">
    <property type="entry name" value="Tubulin/FtsZ, C-terminal domain"/>
    <property type="match status" value="1"/>
</dbReference>
<evidence type="ECO:0000256" key="12">
    <source>
        <dbReference type="ARBA" id="ARBA00034296"/>
    </source>
</evidence>
<feature type="region of interest" description="Disordered" evidence="14">
    <location>
        <begin position="433"/>
        <end position="458"/>
    </location>
</feature>
<evidence type="ECO:0000313" key="17">
    <source>
        <dbReference type="EMBL" id="NDV31553.1"/>
    </source>
</evidence>
<dbReference type="InterPro" id="IPR017975">
    <property type="entry name" value="Tubulin_CS"/>
</dbReference>
<name>A0A6B2L3E2_9EUKA</name>
<dbReference type="InterPro" id="IPR018316">
    <property type="entry name" value="Tubulin/FtsZ_2-layer-sand-dom"/>
</dbReference>
<dbReference type="Gene3D" id="3.40.50.1440">
    <property type="entry name" value="Tubulin/FtsZ, GTPase domain"/>
    <property type="match status" value="1"/>
</dbReference>
<dbReference type="InterPro" id="IPR013838">
    <property type="entry name" value="Beta-tubulin_BS"/>
</dbReference>
<evidence type="ECO:0000256" key="14">
    <source>
        <dbReference type="SAM" id="MobiDB-lite"/>
    </source>
</evidence>
<feature type="domain" description="Tubulin/FtsZ 2-layer sandwich" evidence="16">
    <location>
        <begin position="246"/>
        <end position="383"/>
    </location>
</feature>
<evidence type="ECO:0000259" key="15">
    <source>
        <dbReference type="SMART" id="SM00864"/>
    </source>
</evidence>
<dbReference type="SUPFAM" id="SSF55307">
    <property type="entry name" value="Tubulin C-terminal domain-like"/>
    <property type="match status" value="1"/>
</dbReference>
<dbReference type="SUPFAM" id="SSF52490">
    <property type="entry name" value="Tubulin nucleotide-binding domain-like"/>
    <property type="match status" value="1"/>
</dbReference>
<keyword evidence="5" id="KW-0963">Cytoplasm</keyword>
<dbReference type="PRINTS" id="PR01161">
    <property type="entry name" value="TUBULIN"/>
</dbReference>
<dbReference type="InterPro" id="IPR002453">
    <property type="entry name" value="Beta_tubulin"/>
</dbReference>
<evidence type="ECO:0000256" key="2">
    <source>
        <dbReference type="ARBA" id="ARBA00004245"/>
    </source>
</evidence>
<evidence type="ECO:0000256" key="5">
    <source>
        <dbReference type="ARBA" id="ARBA00022490"/>
    </source>
</evidence>
<evidence type="ECO:0000256" key="11">
    <source>
        <dbReference type="ARBA" id="ARBA00023212"/>
    </source>
</evidence>
<organism evidence="17">
    <name type="scientific">Arcella intermedia</name>
    <dbReference type="NCBI Taxonomy" id="1963864"/>
    <lineage>
        <taxon>Eukaryota</taxon>
        <taxon>Amoebozoa</taxon>
        <taxon>Tubulinea</taxon>
        <taxon>Elardia</taxon>
        <taxon>Arcellinida</taxon>
        <taxon>Sphaerothecina</taxon>
        <taxon>Arcellidae</taxon>
        <taxon>Arcella</taxon>
    </lineage>
</organism>
<evidence type="ECO:0000256" key="7">
    <source>
        <dbReference type="ARBA" id="ARBA00022723"/>
    </source>
</evidence>